<accession>A0A521BNQ1</accession>
<evidence type="ECO:0000313" key="2">
    <source>
        <dbReference type="Proteomes" id="UP000315971"/>
    </source>
</evidence>
<evidence type="ECO:0000313" key="1">
    <source>
        <dbReference type="EMBL" id="SMO48230.1"/>
    </source>
</evidence>
<dbReference type="EMBL" id="FXSZ01000002">
    <property type="protein sequence ID" value="SMO48230.1"/>
    <property type="molecule type" value="Genomic_DNA"/>
</dbReference>
<reference evidence="1 2" key="1">
    <citation type="submission" date="2017-05" db="EMBL/GenBank/DDBJ databases">
        <authorList>
            <person name="Varghese N."/>
            <person name="Submissions S."/>
        </authorList>
    </citation>
    <scope>NUCLEOTIDE SEQUENCE [LARGE SCALE GENOMIC DNA]</scope>
    <source>
        <strain evidence="1 2">DSM 21342</strain>
    </source>
</reference>
<gene>
    <name evidence="1" type="ORF">SAMN06265350_102334</name>
</gene>
<protein>
    <submittedName>
        <fullName evidence="1">Uncharacterized protein</fullName>
    </submittedName>
</protein>
<proteinExistence type="predicted"/>
<organism evidence="1 2">
    <name type="scientific">Solitalea koreensis</name>
    <dbReference type="NCBI Taxonomy" id="543615"/>
    <lineage>
        <taxon>Bacteria</taxon>
        <taxon>Pseudomonadati</taxon>
        <taxon>Bacteroidota</taxon>
        <taxon>Sphingobacteriia</taxon>
        <taxon>Sphingobacteriales</taxon>
        <taxon>Sphingobacteriaceae</taxon>
        <taxon>Solitalea</taxon>
    </lineage>
</organism>
<sequence>MKTIYLKLLARLKELPQIKYIDRDKGQLEQYEGDRPPVAFPCILIKQSLPQCKNLTPKEQLCSAQITVRVAFDYTGDASSISGEARLQSALSYFDTVDAVLAKLQGWGDAEMNAWERTSQLEEDRRDNFSVLRITLKTGYRETISS</sequence>
<name>A0A521BNQ1_9SPHI</name>
<dbReference type="Proteomes" id="UP000315971">
    <property type="component" value="Unassembled WGS sequence"/>
</dbReference>
<dbReference type="AlphaFoldDB" id="A0A521BNQ1"/>
<dbReference type="RefSeq" id="WP_142601924.1">
    <property type="nucleotide sequence ID" value="NZ_FXSZ01000002.1"/>
</dbReference>
<dbReference type="OrthoDB" id="881421at2"/>
<keyword evidence="2" id="KW-1185">Reference proteome</keyword>